<dbReference type="Proteomes" id="UP000242222">
    <property type="component" value="Unassembled WGS sequence"/>
</dbReference>
<dbReference type="STRING" id="1367852.SAMN05216516_101645"/>
<accession>A0A1I4VAD7</accession>
<proteinExistence type="predicted"/>
<evidence type="ECO:0000313" key="2">
    <source>
        <dbReference type="Proteomes" id="UP000242222"/>
    </source>
</evidence>
<dbReference type="RefSeq" id="WP_092875009.1">
    <property type="nucleotide sequence ID" value="NZ_FOVC01000001.1"/>
</dbReference>
<dbReference type="PANTHER" id="PTHR36849">
    <property type="entry name" value="CYTOPLASMIC PROTEIN-RELATED"/>
    <property type="match status" value="1"/>
</dbReference>
<dbReference type="OrthoDB" id="9790745at2"/>
<keyword evidence="2" id="KW-1185">Reference proteome</keyword>
<dbReference type="InterPro" id="IPR052552">
    <property type="entry name" value="YeaO-like"/>
</dbReference>
<gene>
    <name evidence="1" type="ORF">SAMN05216516_101645</name>
</gene>
<name>A0A1I4VAD7_9GAMM</name>
<reference evidence="2" key="1">
    <citation type="submission" date="2016-10" db="EMBL/GenBank/DDBJ databases">
        <authorList>
            <person name="Varghese N."/>
            <person name="Submissions S."/>
        </authorList>
    </citation>
    <scope>NUCLEOTIDE SEQUENCE [LARGE SCALE GENOMIC DNA]</scope>
    <source>
        <strain evidence="2">N6PO6</strain>
    </source>
</reference>
<organism evidence="1 2">
    <name type="scientific">Izhakiella capsodis</name>
    <dbReference type="NCBI Taxonomy" id="1367852"/>
    <lineage>
        <taxon>Bacteria</taxon>
        <taxon>Pseudomonadati</taxon>
        <taxon>Pseudomonadota</taxon>
        <taxon>Gammaproteobacteria</taxon>
        <taxon>Enterobacterales</taxon>
        <taxon>Erwiniaceae</taxon>
        <taxon>Izhakiella</taxon>
    </lineage>
</organism>
<sequence length="121" mass="13989">MFQCKRVYQIVEKSDGYRVLIDRLWPRGIKKVDLVLDGWLKNLAPSADLRLALHRQLIDFSSFSVAYRQELYALDRSCWLPLVATAEKGTVTLLYASSDTQHNHALVLKKFLETQPLWPLS</sequence>
<dbReference type="EMBL" id="FOVC01000001">
    <property type="protein sequence ID" value="SFM98151.1"/>
    <property type="molecule type" value="Genomic_DNA"/>
</dbReference>
<protein>
    <submittedName>
        <fullName evidence="1">Uncharacterized conserved protein YeaO, DUF488 family</fullName>
    </submittedName>
</protein>
<evidence type="ECO:0000313" key="1">
    <source>
        <dbReference type="EMBL" id="SFM98151.1"/>
    </source>
</evidence>
<dbReference type="PANTHER" id="PTHR36849:SF1">
    <property type="entry name" value="CYTOPLASMIC PROTEIN"/>
    <property type="match status" value="1"/>
</dbReference>
<dbReference type="AlphaFoldDB" id="A0A1I4VAD7"/>
<dbReference type="Pfam" id="PF22752">
    <property type="entry name" value="DUF488-N3i"/>
    <property type="match status" value="1"/>
</dbReference>